<evidence type="ECO:0000313" key="2">
    <source>
        <dbReference type="EMBL" id="CAE0466502.1"/>
    </source>
</evidence>
<dbReference type="InterPro" id="IPR015797">
    <property type="entry name" value="NUDIX_hydrolase-like_dom_sf"/>
</dbReference>
<gene>
    <name evidence="2" type="ORF">CDEB00056_LOCUS11354</name>
</gene>
<reference evidence="2" key="1">
    <citation type="submission" date="2021-01" db="EMBL/GenBank/DDBJ databases">
        <authorList>
            <person name="Corre E."/>
            <person name="Pelletier E."/>
            <person name="Niang G."/>
            <person name="Scheremetjew M."/>
            <person name="Finn R."/>
            <person name="Kale V."/>
            <person name="Holt S."/>
            <person name="Cochrane G."/>
            <person name="Meng A."/>
            <person name="Brown T."/>
            <person name="Cohen L."/>
        </authorList>
    </citation>
    <scope>NUCLEOTIDE SEQUENCE</scope>
    <source>
        <strain evidence="2">MM31A-1</strain>
    </source>
</reference>
<feature type="domain" description="Nudix hydrolase" evidence="1">
    <location>
        <begin position="135"/>
        <end position="337"/>
    </location>
</feature>
<dbReference type="CDD" id="cd03424">
    <property type="entry name" value="NUDIX_ADPRase_Nudt5_UGPPase_Nudt14"/>
    <property type="match status" value="1"/>
</dbReference>
<organism evidence="2">
    <name type="scientific">Chaetoceros debilis</name>
    <dbReference type="NCBI Taxonomy" id="122233"/>
    <lineage>
        <taxon>Eukaryota</taxon>
        <taxon>Sar</taxon>
        <taxon>Stramenopiles</taxon>
        <taxon>Ochrophyta</taxon>
        <taxon>Bacillariophyta</taxon>
        <taxon>Coscinodiscophyceae</taxon>
        <taxon>Chaetocerotophycidae</taxon>
        <taxon>Chaetocerotales</taxon>
        <taxon>Chaetocerotaceae</taxon>
        <taxon>Chaetoceros</taxon>
    </lineage>
</organism>
<dbReference type="PROSITE" id="PS51462">
    <property type="entry name" value="NUDIX"/>
    <property type="match status" value="1"/>
</dbReference>
<dbReference type="SUPFAM" id="SSF55811">
    <property type="entry name" value="Nudix"/>
    <property type="match status" value="1"/>
</dbReference>
<dbReference type="EMBL" id="HBIO01014699">
    <property type="protein sequence ID" value="CAE0466502.1"/>
    <property type="molecule type" value="Transcribed_RNA"/>
</dbReference>
<dbReference type="Gene3D" id="3.90.79.10">
    <property type="entry name" value="Nucleoside Triphosphate Pyrophosphohydrolase"/>
    <property type="match status" value="1"/>
</dbReference>
<sequence length="341" mass="38136">MVQPIVPSYHGTTKCCSDPFAYIPLEKRQSFKDRIQSICRHPYFCPILFFMLFTSNCILAGRIAIGAALDEVGLPATTSKSMQPFQSGAYKGIPWRSERTLSVRTLGETKFARCDVHTVKNEGGDGEIDDWIFMEEMDAVNVAVVTSEGKFVLFEQEKYAIPGSTLSPVGGFIEGKEAPFESARREVMEELGLGSPQTLHQMFVAGSLDMEHMKLAKPYSFEEMIRSMSGQHAFSLMPKMTRDVDKYNLAVGNAPEDDPNWIFLGKYRTAANRGGGFIYTYLLKNAVQILPLGGTTEFIPSGDDEAQAVRFLNAEEIQERIQDFQEIKWSATLALSLLYLK</sequence>
<proteinExistence type="predicted"/>
<dbReference type="InterPro" id="IPR000086">
    <property type="entry name" value="NUDIX_hydrolase_dom"/>
</dbReference>
<evidence type="ECO:0000259" key="1">
    <source>
        <dbReference type="PROSITE" id="PS51462"/>
    </source>
</evidence>
<accession>A0A7S3VA77</accession>
<name>A0A7S3VA77_9STRA</name>
<dbReference type="AlphaFoldDB" id="A0A7S3VA77"/>
<dbReference type="Pfam" id="PF00293">
    <property type="entry name" value="NUDIX"/>
    <property type="match status" value="1"/>
</dbReference>
<protein>
    <recommendedName>
        <fullName evidence="1">Nudix hydrolase domain-containing protein</fullName>
    </recommendedName>
</protein>